<sequence>MNGFFLLRKAITTFCQYHPNHPIPVSPQWIVSSTQHGLLQKTHLFPPTVTTNMTIMQSKTPPPSSSSSSHGFKQTKKSNTFQGAVFTLVRFTPPEHSIRFDSTELEQIITSNGGLMLTSSIVEALKKQQQLKHQNRVCFVVSLSGGYHSEAILNSFMRDVSNQNLCQIVPVTPIWIRTCIDEKCDFPPTRYHPTFFRPHTWSLKKALTDDMQIAVTGFVGIERTGILHAIRAMGAIYTENLKPTNTHLIIKSSSNKNKGPKWIKAIEWNLHIVTLEWLHHIIKYGFIGQRQCESGCEHLFSPILIDEAKTENHNLNATINTKSIIKLPPTEDEKQIGKHHIDDNNVIESKLDAEQPKSSSSANDEQRTNKTKASDTLSSEDRLISTLKSLEQPLTMGSDDNKSVGSNSNSNHNKRRRPFIIRRPLRNQQQTQVEDEMVEMNQSDNLSLFPTSNITDNVNSNNQDGMVESQAIWYGNQTQHQ</sequence>
<dbReference type="GO" id="GO:0006270">
    <property type="term" value="P:DNA replication initiation"/>
    <property type="evidence" value="ECO:0007669"/>
    <property type="project" value="TreeGrafter"/>
</dbReference>
<feature type="compositionally biased region" description="Basic and acidic residues" evidence="2">
    <location>
        <begin position="338"/>
        <end position="355"/>
    </location>
</feature>
<dbReference type="Gene3D" id="3.40.50.10190">
    <property type="entry name" value="BRCT domain"/>
    <property type="match status" value="2"/>
</dbReference>
<evidence type="ECO:0000256" key="1">
    <source>
        <dbReference type="ARBA" id="ARBA00022737"/>
    </source>
</evidence>
<dbReference type="PANTHER" id="PTHR13561:SF20">
    <property type="entry name" value="DNA TOPOISOMERASE 2-BINDING PROTEIN 1"/>
    <property type="match status" value="1"/>
</dbReference>
<feature type="domain" description="BRCT" evidence="3">
    <location>
        <begin position="203"/>
        <end position="283"/>
    </location>
</feature>
<dbReference type="EMBL" id="HBHI01018571">
    <property type="protein sequence ID" value="CAD9680462.1"/>
    <property type="molecule type" value="Transcribed_RNA"/>
</dbReference>
<feature type="region of interest" description="Disordered" evidence="2">
    <location>
        <begin position="53"/>
        <end position="75"/>
    </location>
</feature>
<dbReference type="PROSITE" id="PS50172">
    <property type="entry name" value="BRCT"/>
    <property type="match status" value="2"/>
</dbReference>
<dbReference type="GO" id="GO:0033314">
    <property type="term" value="P:mitotic DNA replication checkpoint signaling"/>
    <property type="evidence" value="ECO:0007669"/>
    <property type="project" value="TreeGrafter"/>
</dbReference>
<dbReference type="InterPro" id="IPR036420">
    <property type="entry name" value="BRCT_dom_sf"/>
</dbReference>
<dbReference type="GO" id="GO:0007095">
    <property type="term" value="P:mitotic G2 DNA damage checkpoint signaling"/>
    <property type="evidence" value="ECO:0007669"/>
    <property type="project" value="TreeGrafter"/>
</dbReference>
<feature type="domain" description="BRCT" evidence="3">
    <location>
        <begin position="76"/>
        <end position="193"/>
    </location>
</feature>
<accession>A0A6U0S7H6</accession>
<dbReference type="PANTHER" id="PTHR13561">
    <property type="entry name" value="DNA REPLICATION REGULATOR DPB11-RELATED"/>
    <property type="match status" value="1"/>
</dbReference>
<evidence type="ECO:0000313" key="5">
    <source>
        <dbReference type="EMBL" id="CAD9680462.1"/>
    </source>
</evidence>
<reference evidence="5" key="1">
    <citation type="submission" date="2021-01" db="EMBL/GenBank/DDBJ databases">
        <authorList>
            <person name="Corre E."/>
            <person name="Pelletier E."/>
            <person name="Niang G."/>
            <person name="Scheremetjew M."/>
            <person name="Finn R."/>
            <person name="Kale V."/>
            <person name="Holt S."/>
            <person name="Cochrane G."/>
            <person name="Meng A."/>
            <person name="Brown T."/>
            <person name="Cohen L."/>
        </authorList>
    </citation>
    <scope>NUCLEOTIDE SEQUENCE</scope>
    <source>
        <strain evidence="5">CCMP1452</strain>
    </source>
</reference>
<proteinExistence type="predicted"/>
<evidence type="ECO:0000313" key="4">
    <source>
        <dbReference type="EMBL" id="CAD9680458.1"/>
    </source>
</evidence>
<feature type="region of interest" description="Disordered" evidence="2">
    <location>
        <begin position="338"/>
        <end position="431"/>
    </location>
</feature>
<evidence type="ECO:0000259" key="3">
    <source>
        <dbReference type="PROSITE" id="PS50172"/>
    </source>
</evidence>
<dbReference type="InterPro" id="IPR001357">
    <property type="entry name" value="BRCT_dom"/>
</dbReference>
<dbReference type="SMART" id="SM00292">
    <property type="entry name" value="BRCT"/>
    <property type="match status" value="1"/>
</dbReference>
<protein>
    <recommendedName>
        <fullName evidence="3">BRCT domain-containing protein</fullName>
    </recommendedName>
</protein>
<gene>
    <name evidence="4" type="ORF">EANT1437_LOCUS9503</name>
    <name evidence="5" type="ORF">EANT1437_LOCUS9505</name>
</gene>
<name>A0A6U0S7H6_9STRA</name>
<evidence type="ECO:0000256" key="2">
    <source>
        <dbReference type="SAM" id="MobiDB-lite"/>
    </source>
</evidence>
<feature type="compositionally biased region" description="Basic residues" evidence="2">
    <location>
        <begin position="412"/>
        <end position="425"/>
    </location>
</feature>
<dbReference type="AlphaFoldDB" id="A0A6U0S7H6"/>
<organism evidence="5">
    <name type="scientific">Eucampia antarctica</name>
    <dbReference type="NCBI Taxonomy" id="49252"/>
    <lineage>
        <taxon>Eukaryota</taxon>
        <taxon>Sar</taxon>
        <taxon>Stramenopiles</taxon>
        <taxon>Ochrophyta</taxon>
        <taxon>Bacillariophyta</taxon>
        <taxon>Mediophyceae</taxon>
        <taxon>Biddulphiophycidae</taxon>
        <taxon>Hemiaulales</taxon>
        <taxon>Hemiaulaceae</taxon>
        <taxon>Eucampia</taxon>
    </lineage>
</organism>
<dbReference type="Pfam" id="PF12738">
    <property type="entry name" value="PTCB-BRCT"/>
    <property type="match status" value="1"/>
</dbReference>
<dbReference type="SUPFAM" id="SSF52113">
    <property type="entry name" value="BRCT domain"/>
    <property type="match status" value="2"/>
</dbReference>
<dbReference type="EMBL" id="HBHI01018568">
    <property type="protein sequence ID" value="CAD9680458.1"/>
    <property type="molecule type" value="Transcribed_RNA"/>
</dbReference>
<keyword evidence="1" id="KW-0677">Repeat</keyword>